<dbReference type="SUPFAM" id="SSF51735">
    <property type="entry name" value="NAD(P)-binding Rossmann-fold domains"/>
    <property type="match status" value="1"/>
</dbReference>
<proteinExistence type="inferred from homology"/>
<accession>A0A1H9NDX8</accession>
<comment type="similarity">
    <text evidence="1 3">Belongs to the short-chain dehydrogenases/reductases (SDR) family.</text>
</comment>
<dbReference type="Pfam" id="PF00106">
    <property type="entry name" value="adh_short"/>
    <property type="match status" value="1"/>
</dbReference>
<gene>
    <name evidence="4" type="ORF">SAMN04488023_107185</name>
</gene>
<evidence type="ECO:0000256" key="3">
    <source>
        <dbReference type="RuleBase" id="RU000363"/>
    </source>
</evidence>
<keyword evidence="2" id="KW-0560">Oxidoreductase</keyword>
<name>A0A1H9NDX8_9SPHI</name>
<dbReference type="Proteomes" id="UP000199572">
    <property type="component" value="Unassembled WGS sequence"/>
</dbReference>
<dbReference type="InterPro" id="IPR020904">
    <property type="entry name" value="Sc_DH/Rdtase_CS"/>
</dbReference>
<dbReference type="FunFam" id="3.40.50.720:FF:000047">
    <property type="entry name" value="NADP-dependent L-serine/L-allo-threonine dehydrogenase"/>
    <property type="match status" value="1"/>
</dbReference>
<evidence type="ECO:0000256" key="2">
    <source>
        <dbReference type="ARBA" id="ARBA00023002"/>
    </source>
</evidence>
<reference evidence="5" key="1">
    <citation type="submission" date="2016-10" db="EMBL/GenBank/DDBJ databases">
        <authorList>
            <person name="Varghese N."/>
            <person name="Submissions S."/>
        </authorList>
    </citation>
    <scope>NUCLEOTIDE SEQUENCE [LARGE SCALE GENOMIC DNA]</scope>
    <source>
        <strain evidence="5">DSM 18610</strain>
    </source>
</reference>
<dbReference type="STRING" id="390241.SAMN04488023_107185"/>
<evidence type="ECO:0000313" key="5">
    <source>
        <dbReference type="Proteomes" id="UP000199572"/>
    </source>
</evidence>
<protein>
    <submittedName>
        <fullName evidence="4">NADP-dependent 3-hydroxy acid dehydrogenase YdfG</fullName>
    </submittedName>
</protein>
<organism evidence="4 5">
    <name type="scientific">Pedobacter rhizosphaerae</name>
    <dbReference type="NCBI Taxonomy" id="390241"/>
    <lineage>
        <taxon>Bacteria</taxon>
        <taxon>Pseudomonadati</taxon>
        <taxon>Bacteroidota</taxon>
        <taxon>Sphingobacteriia</taxon>
        <taxon>Sphingobacteriales</taxon>
        <taxon>Sphingobacteriaceae</taxon>
        <taxon>Pedobacter</taxon>
    </lineage>
</organism>
<dbReference type="GO" id="GO:0016616">
    <property type="term" value="F:oxidoreductase activity, acting on the CH-OH group of donors, NAD or NADP as acceptor"/>
    <property type="evidence" value="ECO:0007669"/>
    <property type="project" value="UniProtKB-ARBA"/>
</dbReference>
<dbReference type="PRINTS" id="PR00081">
    <property type="entry name" value="GDHRDH"/>
</dbReference>
<dbReference type="PANTHER" id="PTHR42901:SF1">
    <property type="entry name" value="ALCOHOL DEHYDROGENASE"/>
    <property type="match status" value="1"/>
</dbReference>
<dbReference type="Gene3D" id="3.40.50.720">
    <property type="entry name" value="NAD(P)-binding Rossmann-like Domain"/>
    <property type="match status" value="1"/>
</dbReference>
<dbReference type="AlphaFoldDB" id="A0A1H9NDX8"/>
<dbReference type="PRINTS" id="PR00080">
    <property type="entry name" value="SDRFAMILY"/>
</dbReference>
<dbReference type="OrthoDB" id="9775296at2"/>
<dbReference type="InterPro" id="IPR036291">
    <property type="entry name" value="NAD(P)-bd_dom_sf"/>
</dbReference>
<dbReference type="RefSeq" id="WP_090883295.1">
    <property type="nucleotide sequence ID" value="NZ_FOGG01000007.1"/>
</dbReference>
<evidence type="ECO:0000256" key="1">
    <source>
        <dbReference type="ARBA" id="ARBA00006484"/>
    </source>
</evidence>
<sequence length="253" mass="27855">MSKIALITGATSGIGEACAHTFAQQGYNLVLLARRAEKLAQVAHHLEDKYAITIKQLIGDVRDRKQITETLESLPEEWKKIEVLVNNAGLSQGLEPIDKGNVDDWDNMIDTNVKGLLYVTKVVSNWMILNQSGHIVNIGSIAGKEVYPNGNVYCASKHAVDALNQAMRIDLLPHGIKVTAINPGMVETEFSLVRFKGDEERAKKVYEGVEPLIADDIADAIWYVVSRPKHVNINDMLIMPTAQASATQVVRKG</sequence>
<dbReference type="InterPro" id="IPR002347">
    <property type="entry name" value="SDR_fam"/>
</dbReference>
<evidence type="ECO:0000313" key="4">
    <source>
        <dbReference type="EMBL" id="SER34190.1"/>
    </source>
</evidence>
<dbReference type="PANTHER" id="PTHR42901">
    <property type="entry name" value="ALCOHOL DEHYDROGENASE"/>
    <property type="match status" value="1"/>
</dbReference>
<dbReference type="PROSITE" id="PS00061">
    <property type="entry name" value="ADH_SHORT"/>
    <property type="match status" value="1"/>
</dbReference>
<keyword evidence="5" id="KW-1185">Reference proteome</keyword>
<dbReference type="EMBL" id="FOGG01000007">
    <property type="protein sequence ID" value="SER34190.1"/>
    <property type="molecule type" value="Genomic_DNA"/>
</dbReference>